<feature type="transmembrane region" description="Helical" evidence="1">
    <location>
        <begin position="9"/>
        <end position="27"/>
    </location>
</feature>
<dbReference type="OrthoDB" id="9554146at2"/>
<gene>
    <name evidence="2" type="ORF">DESAMIL20_785</name>
</gene>
<keyword evidence="1" id="KW-0472">Membrane</keyword>
<keyword evidence="3" id="KW-1185">Reference proteome</keyword>
<dbReference type="STRING" id="1562698.DESAMIL20_785"/>
<dbReference type="AlphaFoldDB" id="A0A1X4XUM5"/>
<keyword evidence="1" id="KW-1133">Transmembrane helix</keyword>
<sequence length="161" mass="18672">MIQGKTKDFLWITQGVLAIIIAILFFAKFPTLTVFFSILLLANFMLIGAGSRTDKMFLVYPYGTFLVIFWGGFLGLFYYWKLYYNAIPKTLFLGMHPGTAILWIVFLVLGGFLTTILSYTILFERNVISLKEWEAFIADVEDFNKRHEQANEEKPEEEIKQ</sequence>
<protein>
    <submittedName>
        <fullName evidence="2">Uncharacterized protein</fullName>
    </submittedName>
</protein>
<evidence type="ECO:0000313" key="2">
    <source>
        <dbReference type="EMBL" id="OSS41232.1"/>
    </source>
</evidence>
<proteinExistence type="predicted"/>
<dbReference type="EMBL" id="MDSU01000018">
    <property type="protein sequence ID" value="OSS41232.1"/>
    <property type="molecule type" value="Genomic_DNA"/>
</dbReference>
<feature type="transmembrane region" description="Helical" evidence="1">
    <location>
        <begin position="57"/>
        <end position="80"/>
    </location>
</feature>
<organism evidence="2 3">
    <name type="scientific">Desulfurella amilsii</name>
    <dbReference type="NCBI Taxonomy" id="1562698"/>
    <lineage>
        <taxon>Bacteria</taxon>
        <taxon>Pseudomonadati</taxon>
        <taxon>Campylobacterota</taxon>
        <taxon>Desulfurellia</taxon>
        <taxon>Desulfurellales</taxon>
        <taxon>Desulfurellaceae</taxon>
        <taxon>Desulfurella</taxon>
    </lineage>
</organism>
<feature type="transmembrane region" description="Helical" evidence="1">
    <location>
        <begin position="33"/>
        <end position="50"/>
    </location>
</feature>
<reference evidence="2 3" key="1">
    <citation type="journal article" date="2017" name="Front. Microbiol.">
        <title>Genome Sequence of Desulfurella amilsii Strain TR1 and Comparative Genomics of Desulfurellaceae Family.</title>
        <authorList>
            <person name="Florentino A.P."/>
            <person name="Stams A.J."/>
            <person name="Sanchez-Andrea I."/>
        </authorList>
    </citation>
    <scope>NUCLEOTIDE SEQUENCE [LARGE SCALE GENOMIC DNA]</scope>
    <source>
        <strain evidence="2 3">TR1</strain>
    </source>
</reference>
<evidence type="ECO:0000256" key="1">
    <source>
        <dbReference type="SAM" id="Phobius"/>
    </source>
</evidence>
<evidence type="ECO:0000313" key="3">
    <source>
        <dbReference type="Proteomes" id="UP000194141"/>
    </source>
</evidence>
<accession>A0A1X4XUM5</accession>
<name>A0A1X4XUM5_9BACT</name>
<comment type="caution">
    <text evidence="2">The sequence shown here is derived from an EMBL/GenBank/DDBJ whole genome shotgun (WGS) entry which is preliminary data.</text>
</comment>
<dbReference type="RefSeq" id="WP_086033508.1">
    <property type="nucleotide sequence ID" value="NZ_MDSU01000018.1"/>
</dbReference>
<feature type="transmembrane region" description="Helical" evidence="1">
    <location>
        <begin position="100"/>
        <end position="122"/>
    </location>
</feature>
<dbReference type="Proteomes" id="UP000194141">
    <property type="component" value="Unassembled WGS sequence"/>
</dbReference>
<keyword evidence="1" id="KW-0812">Transmembrane</keyword>